<reference evidence="1 2" key="1">
    <citation type="submission" date="2019-07" db="EMBL/GenBank/DDBJ databases">
        <title>Complete Genome Sequence of Leptotrichia wadei Strain JMUB3934.</title>
        <authorList>
            <person name="Watanabe S."/>
            <person name="Cui L."/>
        </authorList>
    </citation>
    <scope>NUCLEOTIDE SEQUENCE [LARGE SCALE GENOMIC DNA]</scope>
    <source>
        <strain evidence="1 2">JMUB3934</strain>
    </source>
</reference>
<evidence type="ECO:0000313" key="2">
    <source>
        <dbReference type="Proteomes" id="UP000321501"/>
    </source>
</evidence>
<dbReference type="Proteomes" id="UP000321501">
    <property type="component" value="Chromosome"/>
</dbReference>
<gene>
    <name evidence="1" type="ORF">JMUB3934_1265</name>
</gene>
<organism evidence="1 2">
    <name type="scientific">Leptotrichia wadei</name>
    <dbReference type="NCBI Taxonomy" id="157687"/>
    <lineage>
        <taxon>Bacteria</taxon>
        <taxon>Fusobacteriati</taxon>
        <taxon>Fusobacteriota</taxon>
        <taxon>Fusobacteriia</taxon>
        <taxon>Fusobacteriales</taxon>
        <taxon>Leptotrichiaceae</taxon>
        <taxon>Leptotrichia</taxon>
    </lineage>
</organism>
<dbReference type="EMBL" id="AP019835">
    <property type="protein sequence ID" value="BBM49969.1"/>
    <property type="molecule type" value="Genomic_DNA"/>
</dbReference>
<evidence type="ECO:0000313" key="1">
    <source>
        <dbReference type="EMBL" id="BBM49969.1"/>
    </source>
</evidence>
<dbReference type="RefSeq" id="WP_269473074.1">
    <property type="nucleotide sequence ID" value="NZ_AP019835.1"/>
</dbReference>
<proteinExistence type="predicted"/>
<name>A0A510KE58_9FUSO</name>
<dbReference type="AlphaFoldDB" id="A0A510KE58"/>
<dbReference type="Gene3D" id="3.40.30.10">
    <property type="entry name" value="Glutaredoxin"/>
    <property type="match status" value="1"/>
</dbReference>
<sequence length="43" mass="5034">MTRALMIVDENNVVKYIEYVSEEGKEADVEKALKFLENNLMKK</sequence>
<accession>A0A510KE58</accession>
<protein>
    <submittedName>
        <fullName evidence="1">Redoxin</fullName>
    </submittedName>
</protein>